<organism evidence="4 5">
    <name type="scientific">Aquimarina atlantica</name>
    <dbReference type="NCBI Taxonomy" id="1317122"/>
    <lineage>
        <taxon>Bacteria</taxon>
        <taxon>Pseudomonadati</taxon>
        <taxon>Bacteroidota</taxon>
        <taxon>Flavobacteriia</taxon>
        <taxon>Flavobacteriales</taxon>
        <taxon>Flavobacteriaceae</taxon>
        <taxon>Aquimarina</taxon>
    </lineage>
</organism>
<dbReference type="GO" id="GO:0003677">
    <property type="term" value="F:DNA binding"/>
    <property type="evidence" value="ECO:0007669"/>
    <property type="project" value="InterPro"/>
</dbReference>
<dbReference type="STRING" id="1317122.ATO12_19565"/>
<dbReference type="eggNOG" id="COG3279">
    <property type="taxonomic scope" value="Bacteria"/>
</dbReference>
<evidence type="ECO:0008006" key="6">
    <source>
        <dbReference type="Google" id="ProtNLM"/>
    </source>
</evidence>
<evidence type="ECO:0000259" key="3">
    <source>
        <dbReference type="PROSITE" id="PS50930"/>
    </source>
</evidence>
<keyword evidence="1" id="KW-0597">Phosphoprotein</keyword>
<dbReference type="Gene3D" id="3.40.50.2300">
    <property type="match status" value="1"/>
</dbReference>
<name>A0A023BTD2_9FLAO</name>
<evidence type="ECO:0000313" key="4">
    <source>
        <dbReference type="EMBL" id="EZH73204.1"/>
    </source>
</evidence>
<dbReference type="Pfam" id="PF00072">
    <property type="entry name" value="Response_reg"/>
    <property type="match status" value="1"/>
</dbReference>
<feature type="domain" description="HTH LytTR-type" evidence="3">
    <location>
        <begin position="130"/>
        <end position="202"/>
    </location>
</feature>
<reference evidence="4 5" key="1">
    <citation type="submission" date="2014-04" db="EMBL/GenBank/DDBJ databases">
        <title>Aquimarina sp. 22II-S11-z7 Genome Sequencing.</title>
        <authorList>
            <person name="Lai Q."/>
        </authorList>
    </citation>
    <scope>NUCLEOTIDE SEQUENCE [LARGE SCALE GENOMIC DNA]</scope>
    <source>
        <strain evidence="4 5">22II-S11-z7</strain>
    </source>
</reference>
<evidence type="ECO:0000313" key="5">
    <source>
        <dbReference type="Proteomes" id="UP000023541"/>
    </source>
</evidence>
<dbReference type="SMART" id="SM00850">
    <property type="entry name" value="LytTR"/>
    <property type="match status" value="1"/>
</dbReference>
<dbReference type="InterPro" id="IPR007492">
    <property type="entry name" value="LytTR_DNA-bd_dom"/>
</dbReference>
<dbReference type="OrthoDB" id="2168082at2"/>
<dbReference type="PANTHER" id="PTHR37299">
    <property type="entry name" value="TRANSCRIPTIONAL REGULATOR-RELATED"/>
    <property type="match status" value="1"/>
</dbReference>
<dbReference type="SUPFAM" id="SSF52172">
    <property type="entry name" value="CheY-like"/>
    <property type="match status" value="1"/>
</dbReference>
<dbReference type="PROSITE" id="PS50110">
    <property type="entry name" value="RESPONSE_REGULATORY"/>
    <property type="match status" value="1"/>
</dbReference>
<proteinExistence type="predicted"/>
<dbReference type="PROSITE" id="PS50930">
    <property type="entry name" value="HTH_LYTTR"/>
    <property type="match status" value="1"/>
</dbReference>
<keyword evidence="5" id="KW-1185">Reference proteome</keyword>
<dbReference type="EMBL" id="AQRA01000006">
    <property type="protein sequence ID" value="EZH73204.1"/>
    <property type="molecule type" value="Genomic_DNA"/>
</dbReference>
<dbReference type="Gene3D" id="2.40.50.1020">
    <property type="entry name" value="LytTr DNA-binding domain"/>
    <property type="match status" value="1"/>
</dbReference>
<dbReference type="PANTHER" id="PTHR37299:SF1">
    <property type="entry name" value="STAGE 0 SPORULATION PROTEIN A HOMOLOG"/>
    <property type="match status" value="1"/>
</dbReference>
<comment type="caution">
    <text evidence="4">The sequence shown here is derived from an EMBL/GenBank/DDBJ whole genome shotgun (WGS) entry which is preliminary data.</text>
</comment>
<feature type="modified residue" description="4-aspartylphosphate" evidence="1">
    <location>
        <position position="54"/>
    </location>
</feature>
<evidence type="ECO:0000259" key="2">
    <source>
        <dbReference type="PROSITE" id="PS50110"/>
    </source>
</evidence>
<evidence type="ECO:0000256" key="1">
    <source>
        <dbReference type="PROSITE-ProRule" id="PRU00169"/>
    </source>
</evidence>
<dbReference type="Pfam" id="PF04397">
    <property type="entry name" value="LytTR"/>
    <property type="match status" value="1"/>
</dbReference>
<gene>
    <name evidence="4" type="ORF">ATO12_19565</name>
</gene>
<dbReference type="AlphaFoldDB" id="A0A023BTD2"/>
<protein>
    <recommendedName>
        <fullName evidence="6">Chemotaxis protein CheY</fullName>
    </recommendedName>
</protein>
<dbReference type="InterPro" id="IPR046947">
    <property type="entry name" value="LytR-like"/>
</dbReference>
<feature type="domain" description="Response regulatory" evidence="2">
    <location>
        <begin position="3"/>
        <end position="114"/>
    </location>
</feature>
<dbReference type="InterPro" id="IPR011006">
    <property type="entry name" value="CheY-like_superfamily"/>
</dbReference>
<dbReference type="SMART" id="SM00448">
    <property type="entry name" value="REC"/>
    <property type="match status" value="1"/>
</dbReference>
<dbReference type="InterPro" id="IPR001789">
    <property type="entry name" value="Sig_transdc_resp-reg_receiver"/>
</dbReference>
<dbReference type="Proteomes" id="UP000023541">
    <property type="component" value="Unassembled WGS sequence"/>
</dbReference>
<sequence>MIKCIIIDDEPLAQDVISDYISRLDFLSEVGKFDDALSAIEFLNSETIDLIFLDIQMPMLNGINFLKAVSSPPKVIFTTAHRHYAVDGFELNAVDYLIKPIPFYRFVQAIEKVRTHTDQPVKVPETPSGAAFFKVDNKKIKVYYTDILFIESLKDYIKVVLKDRFFVTYQTLSGMLELLPSSQFVQVHKSFIVNFHYISVIQGNVLEINDHTIPMGRSYRDNALEKIYQTGKKVWK</sequence>
<dbReference type="GO" id="GO:0000156">
    <property type="term" value="F:phosphorelay response regulator activity"/>
    <property type="evidence" value="ECO:0007669"/>
    <property type="project" value="InterPro"/>
</dbReference>
<accession>A0A023BTD2</accession>